<sequence>MQSSCLVKYTTRSLYIRTLVVHTYRRRSSSTDPRTIPGPCPGTQRFCLQTICAAWLPQKTAAAKLNSPQRGAANSPFFALTNRYGDIIVRHPRGTVRTVGCDRSMAARDFIKTSLYTHIIHTHTHTYTHTYIYIYIIIYKCQSNDERMTIRIIIKDKIIEKSWISNQCQPRRYTFQRYFGVNKVDPVSRVARILHGSLVNDFRMFLTYVTSLGDGQGAVTLIRGVPTPPGPPPPPPAPPSPPSTGPYRPNGPEGPSAPTFTALLSQRPLNRTSHTFPPDANNASDLSVLWISFRLRGRSSRFVDRAGDEIDLEDERERRRVFVTFVSCAPGVIPGVCPSDFWIGARADVRETPGTERHHEGYFTRIGDKAHIAFASPAHFFFLIRTNGGLMGPLYRTTVIRRN</sequence>
<dbReference type="Proteomes" id="UP000078542">
    <property type="component" value="Unassembled WGS sequence"/>
</dbReference>
<name>A0A195D235_9HYME</name>
<protein>
    <submittedName>
        <fullName evidence="2">Uncharacterized protein</fullName>
    </submittedName>
</protein>
<feature type="compositionally biased region" description="Pro residues" evidence="1">
    <location>
        <begin position="226"/>
        <end position="244"/>
    </location>
</feature>
<evidence type="ECO:0000313" key="3">
    <source>
        <dbReference type="Proteomes" id="UP000078542"/>
    </source>
</evidence>
<dbReference type="EMBL" id="KQ976948">
    <property type="protein sequence ID" value="KYN06906.1"/>
    <property type="molecule type" value="Genomic_DNA"/>
</dbReference>
<organism evidence="2 3">
    <name type="scientific">Cyphomyrmex costatus</name>
    <dbReference type="NCBI Taxonomy" id="456900"/>
    <lineage>
        <taxon>Eukaryota</taxon>
        <taxon>Metazoa</taxon>
        <taxon>Ecdysozoa</taxon>
        <taxon>Arthropoda</taxon>
        <taxon>Hexapoda</taxon>
        <taxon>Insecta</taxon>
        <taxon>Pterygota</taxon>
        <taxon>Neoptera</taxon>
        <taxon>Endopterygota</taxon>
        <taxon>Hymenoptera</taxon>
        <taxon>Apocrita</taxon>
        <taxon>Aculeata</taxon>
        <taxon>Formicoidea</taxon>
        <taxon>Formicidae</taxon>
        <taxon>Myrmicinae</taxon>
        <taxon>Cyphomyrmex</taxon>
    </lineage>
</organism>
<feature type="region of interest" description="Disordered" evidence="1">
    <location>
        <begin position="220"/>
        <end position="260"/>
    </location>
</feature>
<accession>A0A195D235</accession>
<dbReference type="AlphaFoldDB" id="A0A195D235"/>
<proteinExistence type="predicted"/>
<evidence type="ECO:0000256" key="1">
    <source>
        <dbReference type="SAM" id="MobiDB-lite"/>
    </source>
</evidence>
<reference evidence="2 3" key="1">
    <citation type="submission" date="2016-03" db="EMBL/GenBank/DDBJ databases">
        <title>Cyphomyrmex costatus WGS genome.</title>
        <authorList>
            <person name="Nygaard S."/>
            <person name="Hu H."/>
            <person name="Boomsma J."/>
            <person name="Zhang G."/>
        </authorList>
    </citation>
    <scope>NUCLEOTIDE SEQUENCE [LARGE SCALE GENOMIC DNA]</scope>
    <source>
        <strain evidence="2">MS0001</strain>
        <tissue evidence="2">Whole body</tissue>
    </source>
</reference>
<keyword evidence="3" id="KW-1185">Reference proteome</keyword>
<evidence type="ECO:0000313" key="2">
    <source>
        <dbReference type="EMBL" id="KYN06906.1"/>
    </source>
</evidence>
<gene>
    <name evidence="2" type="ORF">ALC62_02141</name>
</gene>